<sequence>MRIVRATHLRNGIGSFRMKNELQRYSIYSAL</sequence>
<evidence type="ECO:0000313" key="2">
    <source>
        <dbReference type="Proteomes" id="UP000256710"/>
    </source>
</evidence>
<comment type="caution">
    <text evidence="1">The sequence shown here is derived from an EMBL/GenBank/DDBJ whole genome shotgun (WGS) entry which is preliminary data.</text>
</comment>
<accession>A0ABY1V7F9</accession>
<evidence type="ECO:0000313" key="1">
    <source>
        <dbReference type="EMBL" id="SOZ38298.1"/>
    </source>
</evidence>
<protein>
    <recommendedName>
        <fullName evidence="3">Transposase</fullName>
    </recommendedName>
</protein>
<keyword evidence="2" id="KW-1185">Reference proteome</keyword>
<proteinExistence type="predicted"/>
<evidence type="ECO:0008006" key="3">
    <source>
        <dbReference type="Google" id="ProtNLM"/>
    </source>
</evidence>
<gene>
    <name evidence="1" type="ORF">CBM2605_B100249</name>
</gene>
<name>A0ABY1V7F9_9BURK</name>
<organism evidence="1 2">
    <name type="scientific">Cupriavidus neocaledonicus</name>
    <dbReference type="NCBI Taxonomy" id="1040979"/>
    <lineage>
        <taxon>Bacteria</taxon>
        <taxon>Pseudomonadati</taxon>
        <taxon>Pseudomonadota</taxon>
        <taxon>Betaproteobacteria</taxon>
        <taxon>Burkholderiales</taxon>
        <taxon>Burkholderiaceae</taxon>
        <taxon>Cupriavidus</taxon>
    </lineage>
</organism>
<dbReference type="EMBL" id="OFTC01000033">
    <property type="protein sequence ID" value="SOZ38298.1"/>
    <property type="molecule type" value="Genomic_DNA"/>
</dbReference>
<reference evidence="1 2" key="1">
    <citation type="submission" date="2018-01" db="EMBL/GenBank/DDBJ databases">
        <authorList>
            <person name="Clerissi C."/>
        </authorList>
    </citation>
    <scope>NUCLEOTIDE SEQUENCE [LARGE SCALE GENOMIC DNA]</scope>
    <source>
        <strain evidence="1">Cupriavidus taiwanensis STM 6082</strain>
    </source>
</reference>
<dbReference type="Proteomes" id="UP000256710">
    <property type="component" value="Unassembled WGS sequence"/>
</dbReference>